<feature type="region of interest" description="Disordered" evidence="1">
    <location>
        <begin position="1"/>
        <end position="25"/>
    </location>
</feature>
<evidence type="ECO:0000313" key="3">
    <source>
        <dbReference type="Proteomes" id="UP000245783"/>
    </source>
</evidence>
<feature type="compositionally biased region" description="Polar residues" evidence="1">
    <location>
        <begin position="1"/>
        <end position="16"/>
    </location>
</feature>
<reference evidence="2 3" key="1">
    <citation type="journal article" date="2018" name="Mol. Biol. Evol.">
        <title>Broad Genomic Sampling Reveals a Smut Pathogenic Ancestry of the Fungal Clade Ustilaginomycotina.</title>
        <authorList>
            <person name="Kijpornyongpan T."/>
            <person name="Mondo S.J."/>
            <person name="Barry K."/>
            <person name="Sandor L."/>
            <person name="Lee J."/>
            <person name="Lipzen A."/>
            <person name="Pangilinan J."/>
            <person name="LaButti K."/>
            <person name="Hainaut M."/>
            <person name="Henrissat B."/>
            <person name="Grigoriev I.V."/>
            <person name="Spatafora J.W."/>
            <person name="Aime M.C."/>
        </authorList>
    </citation>
    <scope>NUCLEOTIDE SEQUENCE [LARGE SCALE GENOMIC DNA]</scope>
    <source>
        <strain evidence="2 3">MCA 4658</strain>
    </source>
</reference>
<dbReference type="GeneID" id="37035771"/>
<gene>
    <name evidence="2" type="ORF">IE81DRAFT_323311</name>
</gene>
<accession>A0A316VYZ7</accession>
<evidence type="ECO:0000313" key="2">
    <source>
        <dbReference type="EMBL" id="PWN42554.1"/>
    </source>
</evidence>
<keyword evidence="3" id="KW-1185">Reference proteome</keyword>
<protein>
    <submittedName>
        <fullName evidence="2">Uncharacterized protein</fullName>
    </submittedName>
</protein>
<dbReference type="AlphaFoldDB" id="A0A316VYZ7"/>
<dbReference type="Proteomes" id="UP000245783">
    <property type="component" value="Unassembled WGS sequence"/>
</dbReference>
<dbReference type="EMBL" id="KZ819378">
    <property type="protein sequence ID" value="PWN42554.1"/>
    <property type="molecule type" value="Genomic_DNA"/>
</dbReference>
<proteinExistence type="predicted"/>
<organism evidence="2 3">
    <name type="scientific">Ceraceosorus guamensis</name>
    <dbReference type="NCBI Taxonomy" id="1522189"/>
    <lineage>
        <taxon>Eukaryota</taxon>
        <taxon>Fungi</taxon>
        <taxon>Dikarya</taxon>
        <taxon>Basidiomycota</taxon>
        <taxon>Ustilaginomycotina</taxon>
        <taxon>Exobasidiomycetes</taxon>
        <taxon>Ceraceosorales</taxon>
        <taxon>Ceraceosoraceae</taxon>
        <taxon>Ceraceosorus</taxon>
    </lineage>
</organism>
<dbReference type="InParanoid" id="A0A316VYZ7"/>
<name>A0A316VYZ7_9BASI</name>
<sequence length="107" mass="11565">MSTATCGAVSFASTHPFSDPPTDHVRWGGVRTSTTSKRGGCQQLPTPFVPCRIHGLYCRSTKGGSRLDLIQRALAISPGLRPHLVVAIHVQIAIRLATYFTKPITHS</sequence>
<evidence type="ECO:0000256" key="1">
    <source>
        <dbReference type="SAM" id="MobiDB-lite"/>
    </source>
</evidence>
<dbReference type="RefSeq" id="XP_025369714.1">
    <property type="nucleotide sequence ID" value="XM_025513901.1"/>
</dbReference>